<dbReference type="AlphaFoldDB" id="K9W3A6"/>
<name>K9W3A6_9CYAN</name>
<accession>K9W3A6</accession>
<gene>
    <name evidence="2" type="ORF">Cri9333_3454</name>
</gene>
<keyword evidence="3" id="KW-1185">Reference proteome</keyword>
<keyword evidence="1" id="KW-0472">Membrane</keyword>
<sequence length="31" mass="3214">MNTHDLLTLVLLLTPGLALSVFIMLAFAAGG</sequence>
<protein>
    <submittedName>
        <fullName evidence="2">Uncharacterized protein</fullName>
    </submittedName>
</protein>
<organism evidence="2 3">
    <name type="scientific">Crinalium epipsammum PCC 9333</name>
    <dbReference type="NCBI Taxonomy" id="1173022"/>
    <lineage>
        <taxon>Bacteria</taxon>
        <taxon>Bacillati</taxon>
        <taxon>Cyanobacteriota</taxon>
        <taxon>Cyanophyceae</taxon>
        <taxon>Gomontiellales</taxon>
        <taxon>Gomontiellaceae</taxon>
        <taxon>Crinalium</taxon>
    </lineage>
</organism>
<evidence type="ECO:0000256" key="1">
    <source>
        <dbReference type="SAM" id="Phobius"/>
    </source>
</evidence>
<dbReference type="HOGENOM" id="CLU_218103_1_1_3"/>
<dbReference type="EMBL" id="CP003620">
    <property type="protein sequence ID" value="AFZ14279.1"/>
    <property type="molecule type" value="Genomic_DNA"/>
</dbReference>
<keyword evidence="1" id="KW-1133">Transmembrane helix</keyword>
<feature type="transmembrane region" description="Helical" evidence="1">
    <location>
        <begin position="6"/>
        <end position="29"/>
    </location>
</feature>
<dbReference type="Proteomes" id="UP000010472">
    <property type="component" value="Chromosome"/>
</dbReference>
<keyword evidence="1" id="KW-0812">Transmembrane</keyword>
<proteinExistence type="predicted"/>
<evidence type="ECO:0000313" key="3">
    <source>
        <dbReference type="Proteomes" id="UP000010472"/>
    </source>
</evidence>
<reference evidence="2 3" key="1">
    <citation type="submission" date="2012-06" db="EMBL/GenBank/DDBJ databases">
        <title>Finished chromosome of genome of Crinalium epipsammum PCC 9333.</title>
        <authorList>
            <consortium name="US DOE Joint Genome Institute"/>
            <person name="Gugger M."/>
            <person name="Coursin T."/>
            <person name="Rippka R."/>
            <person name="Tandeau De Marsac N."/>
            <person name="Huntemann M."/>
            <person name="Wei C.-L."/>
            <person name="Han J."/>
            <person name="Detter J.C."/>
            <person name="Han C."/>
            <person name="Tapia R."/>
            <person name="Davenport K."/>
            <person name="Daligault H."/>
            <person name="Erkkila T."/>
            <person name="Gu W."/>
            <person name="Munk A.C.C."/>
            <person name="Teshima H."/>
            <person name="Xu Y."/>
            <person name="Chain P."/>
            <person name="Chen A."/>
            <person name="Krypides N."/>
            <person name="Mavromatis K."/>
            <person name="Markowitz V."/>
            <person name="Szeto E."/>
            <person name="Ivanova N."/>
            <person name="Mikhailova N."/>
            <person name="Ovchinnikova G."/>
            <person name="Pagani I."/>
            <person name="Pati A."/>
            <person name="Goodwin L."/>
            <person name="Peters L."/>
            <person name="Pitluck S."/>
            <person name="Woyke T."/>
            <person name="Kerfeld C."/>
        </authorList>
    </citation>
    <scope>NUCLEOTIDE SEQUENCE [LARGE SCALE GENOMIC DNA]</scope>
    <source>
        <strain evidence="2 3">PCC 9333</strain>
    </source>
</reference>
<evidence type="ECO:0000313" key="2">
    <source>
        <dbReference type="EMBL" id="AFZ14279.1"/>
    </source>
</evidence>
<dbReference type="KEGG" id="cep:Cri9333_3454"/>